<organism evidence="1">
    <name type="scientific">Guillardia theta</name>
    <name type="common">Cryptophyte</name>
    <name type="synonym">Cryptomonas phi</name>
    <dbReference type="NCBI Taxonomy" id="55529"/>
    <lineage>
        <taxon>Eukaryota</taxon>
        <taxon>Cryptophyceae</taxon>
        <taxon>Pyrenomonadales</taxon>
        <taxon>Geminigeraceae</taxon>
        <taxon>Guillardia</taxon>
    </lineage>
</organism>
<accession>A0A7S4P413</accession>
<dbReference type="EMBL" id="HBKN01036391">
    <property type="protein sequence ID" value="CAE2322866.1"/>
    <property type="molecule type" value="Transcribed_RNA"/>
</dbReference>
<protein>
    <submittedName>
        <fullName evidence="1">Uncharacterized protein</fullName>
    </submittedName>
</protein>
<name>A0A7S4P413_GUITH</name>
<reference evidence="1" key="1">
    <citation type="submission" date="2021-01" db="EMBL/GenBank/DDBJ databases">
        <authorList>
            <person name="Corre E."/>
            <person name="Pelletier E."/>
            <person name="Niang G."/>
            <person name="Scheremetjew M."/>
            <person name="Finn R."/>
            <person name="Kale V."/>
            <person name="Holt S."/>
            <person name="Cochrane G."/>
            <person name="Meng A."/>
            <person name="Brown T."/>
            <person name="Cohen L."/>
        </authorList>
    </citation>
    <scope>NUCLEOTIDE SEQUENCE</scope>
    <source>
        <strain evidence="1">CCMP 2712</strain>
    </source>
</reference>
<dbReference type="AlphaFoldDB" id="A0A7S4P413"/>
<gene>
    <name evidence="1" type="ORF">GTHE00462_LOCUS28439</name>
</gene>
<sequence length="247" mass="27412">MRSFQEEYQFHLVSVQTKRKAALIHRSKMLAADDANGSHGSEDKEFPQCNKSGFLQEMGTMLREYRILSTGSPLRQGQVERNHAVVVPAGLSEGQSFRLKILNLGDVMVEVPKGAAGGSTLNVVIPAAPGRSDWDWDLQLAIRSGDSLVVMEIMHQHFHSSKVFTEACNSLVRVVEAEENDHSGFARAQQGGTCSCGRSSSSLCAFLRFFQQYNCWCQGWCRKAVARQPRFAHGKRCRQGVLTCCSL</sequence>
<proteinExistence type="predicted"/>
<evidence type="ECO:0000313" key="1">
    <source>
        <dbReference type="EMBL" id="CAE2322866.1"/>
    </source>
</evidence>